<name>A0A229NW63_9BACL</name>
<dbReference type="EMBL" id="NMUQ01000002">
    <property type="protein sequence ID" value="OXM14111.1"/>
    <property type="molecule type" value="Genomic_DNA"/>
</dbReference>
<feature type="transmembrane region" description="Helical" evidence="8">
    <location>
        <begin position="381"/>
        <end position="402"/>
    </location>
</feature>
<dbReference type="Proteomes" id="UP000215145">
    <property type="component" value="Unassembled WGS sequence"/>
</dbReference>
<dbReference type="OrthoDB" id="136232at2"/>
<evidence type="ECO:0000256" key="5">
    <source>
        <dbReference type="ARBA" id="ARBA00022692"/>
    </source>
</evidence>
<comment type="caution">
    <text evidence="10">The sequence shown here is derived from an EMBL/GenBank/DDBJ whole genome shotgun (WGS) entry which is preliminary data.</text>
</comment>
<feature type="transmembrane region" description="Helical" evidence="8">
    <location>
        <begin position="332"/>
        <end position="350"/>
    </location>
</feature>
<reference evidence="10 11" key="1">
    <citation type="submission" date="2017-07" db="EMBL/GenBank/DDBJ databases">
        <title>Paenibacillus herberti R33 genome sequencing and assembly.</title>
        <authorList>
            <person name="Su W."/>
        </authorList>
    </citation>
    <scope>NUCLEOTIDE SEQUENCE [LARGE SCALE GENOMIC DNA]</scope>
    <source>
        <strain evidence="10 11">R33</strain>
    </source>
</reference>
<sequence>MNENVKEQSRPNGKLVLVLLLAVLLLGAFLRLDFLRSVEHQVPHDAQNYDIMVRQMLEQGVYAYKSTESNAQVTPGYPLFLAAMYGIADYEERSPFPLIRYIQAGISMAMLVLIYALGKQLAGRWAGLSAAALAAIYPPFIWSAGGILTETLAAFLLTLYVYLQLLAFRSERKPFMFLAGAVLGLTVLTRAEFLPLILLSHVVLLLWTRSWRQTLRQLVLCGAGLVLVLSPWVIRNVVTLGEVVITSTQQNPFTAGTYPDKNYGDGLVDREGKTQMEVARERLSIGFTEHTGTYLKWYTIGKLEHTYGRMFYGSGHDPDYPVLPLPLEQRNLYHRLLVGAGAMSIILLLWRWRHPAMLPAAIIVAMSGLRLLFVPEYRYNFTVMPLFIVIDCAVAALVWGMWRNRRRERTSFQESVKGGTS</sequence>
<keyword evidence="2" id="KW-1003">Cell membrane</keyword>
<feature type="transmembrane region" description="Helical" evidence="8">
    <location>
        <begin position="130"/>
        <end position="163"/>
    </location>
</feature>
<organism evidence="10 11">
    <name type="scientific">Paenibacillus herberti</name>
    <dbReference type="NCBI Taxonomy" id="1619309"/>
    <lineage>
        <taxon>Bacteria</taxon>
        <taxon>Bacillati</taxon>
        <taxon>Bacillota</taxon>
        <taxon>Bacilli</taxon>
        <taxon>Bacillales</taxon>
        <taxon>Paenibacillaceae</taxon>
        <taxon>Paenibacillus</taxon>
    </lineage>
</organism>
<protein>
    <recommendedName>
        <fullName evidence="9">Glycosyltransferase RgtA/B/C/D-like domain-containing protein</fullName>
    </recommendedName>
</protein>
<keyword evidence="11" id="KW-1185">Reference proteome</keyword>
<evidence type="ECO:0000256" key="7">
    <source>
        <dbReference type="ARBA" id="ARBA00023136"/>
    </source>
</evidence>
<evidence type="ECO:0000256" key="8">
    <source>
        <dbReference type="SAM" id="Phobius"/>
    </source>
</evidence>
<evidence type="ECO:0000313" key="11">
    <source>
        <dbReference type="Proteomes" id="UP000215145"/>
    </source>
</evidence>
<dbReference type="PANTHER" id="PTHR33908:SF11">
    <property type="entry name" value="MEMBRANE PROTEIN"/>
    <property type="match status" value="1"/>
</dbReference>
<dbReference type="GO" id="GO:0005886">
    <property type="term" value="C:plasma membrane"/>
    <property type="evidence" value="ECO:0007669"/>
    <property type="project" value="UniProtKB-SubCell"/>
</dbReference>
<dbReference type="InterPro" id="IPR050297">
    <property type="entry name" value="LipidA_mod_glycosyltrf_83"/>
</dbReference>
<keyword evidence="5 8" id="KW-0812">Transmembrane</keyword>
<evidence type="ECO:0000256" key="2">
    <source>
        <dbReference type="ARBA" id="ARBA00022475"/>
    </source>
</evidence>
<dbReference type="GO" id="GO:0016763">
    <property type="term" value="F:pentosyltransferase activity"/>
    <property type="evidence" value="ECO:0007669"/>
    <property type="project" value="TreeGrafter"/>
</dbReference>
<dbReference type="PANTHER" id="PTHR33908">
    <property type="entry name" value="MANNOSYLTRANSFERASE YKCB-RELATED"/>
    <property type="match status" value="1"/>
</dbReference>
<dbReference type="Pfam" id="PF13231">
    <property type="entry name" value="PMT_2"/>
    <property type="match status" value="1"/>
</dbReference>
<evidence type="ECO:0000256" key="6">
    <source>
        <dbReference type="ARBA" id="ARBA00022989"/>
    </source>
</evidence>
<gene>
    <name evidence="10" type="ORF">CGZ75_14130</name>
</gene>
<comment type="subcellular location">
    <subcellularLocation>
        <location evidence="1">Cell membrane</location>
        <topology evidence="1">Multi-pass membrane protein</topology>
    </subcellularLocation>
</comment>
<keyword evidence="4" id="KW-0808">Transferase</keyword>
<evidence type="ECO:0000256" key="1">
    <source>
        <dbReference type="ARBA" id="ARBA00004651"/>
    </source>
</evidence>
<evidence type="ECO:0000256" key="4">
    <source>
        <dbReference type="ARBA" id="ARBA00022679"/>
    </source>
</evidence>
<feature type="transmembrane region" description="Helical" evidence="8">
    <location>
        <begin position="357"/>
        <end position="375"/>
    </location>
</feature>
<dbReference type="AlphaFoldDB" id="A0A229NW63"/>
<proteinExistence type="predicted"/>
<evidence type="ECO:0000313" key="10">
    <source>
        <dbReference type="EMBL" id="OXM14111.1"/>
    </source>
</evidence>
<dbReference type="InterPro" id="IPR038731">
    <property type="entry name" value="RgtA/B/C-like"/>
</dbReference>
<keyword evidence="6 8" id="KW-1133">Transmembrane helix</keyword>
<evidence type="ECO:0000259" key="9">
    <source>
        <dbReference type="Pfam" id="PF13231"/>
    </source>
</evidence>
<accession>A0A229NW63</accession>
<feature type="transmembrane region" description="Helical" evidence="8">
    <location>
        <begin position="98"/>
        <end position="118"/>
    </location>
</feature>
<feature type="domain" description="Glycosyltransferase RgtA/B/C/D-like" evidence="9">
    <location>
        <begin position="75"/>
        <end position="233"/>
    </location>
</feature>
<dbReference type="GO" id="GO:0009103">
    <property type="term" value="P:lipopolysaccharide biosynthetic process"/>
    <property type="evidence" value="ECO:0007669"/>
    <property type="project" value="UniProtKB-ARBA"/>
</dbReference>
<feature type="transmembrane region" description="Helical" evidence="8">
    <location>
        <begin position="175"/>
        <end position="206"/>
    </location>
</feature>
<keyword evidence="7 8" id="KW-0472">Membrane</keyword>
<keyword evidence="3" id="KW-0328">Glycosyltransferase</keyword>
<dbReference type="RefSeq" id="WP_089524934.1">
    <property type="nucleotide sequence ID" value="NZ_NMUQ01000002.1"/>
</dbReference>
<evidence type="ECO:0000256" key="3">
    <source>
        <dbReference type="ARBA" id="ARBA00022676"/>
    </source>
</evidence>